<gene>
    <name evidence="3" type="ORF">WG925_08020</name>
</gene>
<dbReference type="RefSeq" id="WP_346102365.1">
    <property type="nucleotide sequence ID" value="NZ_BAAAOD010000010.1"/>
</dbReference>
<evidence type="ECO:0008006" key="5">
    <source>
        <dbReference type="Google" id="ProtNLM"/>
    </source>
</evidence>
<feature type="transmembrane region" description="Helical" evidence="2">
    <location>
        <begin position="227"/>
        <end position="244"/>
    </location>
</feature>
<feature type="compositionally biased region" description="Basic and acidic residues" evidence="1">
    <location>
        <begin position="1"/>
        <end position="11"/>
    </location>
</feature>
<keyword evidence="2" id="KW-0812">Transmembrane</keyword>
<dbReference type="Proteomes" id="UP001367513">
    <property type="component" value="Unassembled WGS sequence"/>
</dbReference>
<accession>A0ABU9AC00</accession>
<evidence type="ECO:0000313" key="3">
    <source>
        <dbReference type="EMBL" id="MEK6463678.1"/>
    </source>
</evidence>
<evidence type="ECO:0000256" key="1">
    <source>
        <dbReference type="SAM" id="MobiDB-lite"/>
    </source>
</evidence>
<evidence type="ECO:0000256" key="2">
    <source>
        <dbReference type="SAM" id="Phobius"/>
    </source>
</evidence>
<comment type="caution">
    <text evidence="3">The sequence shown here is derived from an EMBL/GenBank/DDBJ whole genome shotgun (WGS) entry which is preliminary data.</text>
</comment>
<feature type="transmembrane region" description="Helical" evidence="2">
    <location>
        <begin position="137"/>
        <end position="156"/>
    </location>
</feature>
<reference evidence="3 4" key="1">
    <citation type="submission" date="2024-03" db="EMBL/GenBank/DDBJ databases">
        <title>Draft genome sequence of Pseudonocardia carboxydivorans JCM 14827.</title>
        <authorList>
            <person name="Duangmal K."/>
        </authorList>
    </citation>
    <scope>NUCLEOTIDE SEQUENCE [LARGE SCALE GENOMIC DNA]</scope>
    <source>
        <strain evidence="3 4">JCM 14827</strain>
    </source>
</reference>
<sequence length="535" mass="57159">MSTATDDRDTADPPDEGWPTGRRRDPVTRTRRWATDRPVLLAAALAALAVGVWACWSVTVDDAYITYRYSANLAHGFGPTWNPGQDPVEGFTNFTWMVWHAPWVWLGVPLPVVSKLTAAGCAAAIVWVLVTEPRTRSGAALAAGSFVLFLPTWVHVDSGLETAPFALVVLRATVLAARLLRDRDAAVRSWEIPALLLLAGTLRPDGVLGALPALAVLLWVRRADRSVWVATGAAAVVGGVYLAARRAYFGHLLPNTFYVKVGVEAATDGRWIQTTAATLLPLLALAVAALLRPRTAAPAALVLASCIALWIIPALSAPAMDYLSRFAWHGFPLVCLAAAWALDTVEVRRVAAGAAAAGVVWTAAAGVLAPDARTLVNYGDDLRRSHIAIGLALADTDLPAGERTLAVTDAGAMPYFSGWRTTDYIGLNDERIAHGANPTDVLLADDPQVVVVTSGSPVPPPGSWRTDLPRVLAGRELVGVAQMRPEYFQLVFATPDVAAQVRAALDRRLAEGRAVTDTRLDPGYARWIVRLLGLS</sequence>
<keyword evidence="2" id="KW-1133">Transmembrane helix</keyword>
<name>A0ABU9AC00_PSEA5</name>
<dbReference type="EMBL" id="JBBPIX010000003">
    <property type="protein sequence ID" value="MEK6463678.1"/>
    <property type="molecule type" value="Genomic_DNA"/>
</dbReference>
<feature type="transmembrane region" description="Helical" evidence="2">
    <location>
        <begin position="103"/>
        <end position="130"/>
    </location>
</feature>
<proteinExistence type="predicted"/>
<feature type="transmembrane region" description="Helical" evidence="2">
    <location>
        <begin position="39"/>
        <end position="59"/>
    </location>
</feature>
<feature type="transmembrane region" description="Helical" evidence="2">
    <location>
        <begin position="271"/>
        <end position="291"/>
    </location>
</feature>
<keyword evidence="2" id="KW-0472">Membrane</keyword>
<keyword evidence="4" id="KW-1185">Reference proteome</keyword>
<organism evidence="3 4">
    <name type="scientific">Pseudonocardia alni subsp. carboxydivorans</name>
    <dbReference type="NCBI Taxonomy" id="415010"/>
    <lineage>
        <taxon>Bacteria</taxon>
        <taxon>Bacillati</taxon>
        <taxon>Actinomycetota</taxon>
        <taxon>Actinomycetes</taxon>
        <taxon>Pseudonocardiales</taxon>
        <taxon>Pseudonocardiaceae</taxon>
        <taxon>Pseudonocardia</taxon>
    </lineage>
</organism>
<evidence type="ECO:0000313" key="4">
    <source>
        <dbReference type="Proteomes" id="UP001367513"/>
    </source>
</evidence>
<feature type="transmembrane region" description="Helical" evidence="2">
    <location>
        <begin position="298"/>
        <end position="320"/>
    </location>
</feature>
<feature type="region of interest" description="Disordered" evidence="1">
    <location>
        <begin position="1"/>
        <end position="29"/>
    </location>
</feature>
<protein>
    <recommendedName>
        <fullName evidence="5">Dolichyl-phosphate-mannose-protein mannosyltransferase</fullName>
    </recommendedName>
</protein>